<dbReference type="Proteomes" id="UP000277498">
    <property type="component" value="Unassembled WGS sequence"/>
</dbReference>
<dbReference type="EMBL" id="UXAW01000044">
    <property type="protein sequence ID" value="VDC22513.1"/>
    <property type="molecule type" value="Genomic_DNA"/>
</dbReference>
<dbReference type="AlphaFoldDB" id="A0A3P5WG45"/>
<organism evidence="2 3">
    <name type="scientific">Pseudogemmobacter humi</name>
    <dbReference type="NCBI Taxonomy" id="2483812"/>
    <lineage>
        <taxon>Bacteria</taxon>
        <taxon>Pseudomonadati</taxon>
        <taxon>Pseudomonadota</taxon>
        <taxon>Alphaproteobacteria</taxon>
        <taxon>Rhodobacterales</taxon>
        <taxon>Paracoccaceae</taxon>
        <taxon>Pseudogemmobacter</taxon>
    </lineage>
</organism>
<protein>
    <submittedName>
        <fullName evidence="2">Uncharacterized protein</fullName>
    </submittedName>
</protein>
<feature type="region of interest" description="Disordered" evidence="1">
    <location>
        <begin position="1"/>
        <end position="31"/>
    </location>
</feature>
<name>A0A3P5WG45_9RHOB</name>
<proteinExistence type="predicted"/>
<feature type="compositionally biased region" description="Basic and acidic residues" evidence="1">
    <location>
        <begin position="10"/>
        <end position="22"/>
    </location>
</feature>
<dbReference type="RefSeq" id="WP_124085248.1">
    <property type="nucleotide sequence ID" value="NZ_UXAW01000044.1"/>
</dbReference>
<gene>
    <name evidence="2" type="ORF">XINFAN_00821</name>
</gene>
<reference evidence="2 3" key="1">
    <citation type="submission" date="2018-11" db="EMBL/GenBank/DDBJ databases">
        <authorList>
            <person name="Criscuolo A."/>
        </authorList>
    </citation>
    <scope>NUCLEOTIDE SEQUENCE [LARGE SCALE GENOMIC DNA]</scope>
    <source>
        <strain evidence="2">ACIP111625</strain>
    </source>
</reference>
<evidence type="ECO:0000313" key="3">
    <source>
        <dbReference type="Proteomes" id="UP000277498"/>
    </source>
</evidence>
<sequence>MPFKRATGPKAREAEGLSEAKEPPPLPHPNMAALQAQRNGQCYEHLQDEDGRPQAAETFRSLVYQVTPVPEDGDLAITLRGDLLA</sequence>
<evidence type="ECO:0000256" key="1">
    <source>
        <dbReference type="SAM" id="MobiDB-lite"/>
    </source>
</evidence>
<keyword evidence="3" id="KW-1185">Reference proteome</keyword>
<evidence type="ECO:0000313" key="2">
    <source>
        <dbReference type="EMBL" id="VDC22513.1"/>
    </source>
</evidence>
<dbReference type="OrthoDB" id="7277848at2"/>
<accession>A0A3P5WG45</accession>